<dbReference type="InterPro" id="IPR006913">
    <property type="entry name" value="CENP-V/GFA"/>
</dbReference>
<dbReference type="EMBL" id="JBHTGL010000008">
    <property type="protein sequence ID" value="MFD0623098.1"/>
    <property type="molecule type" value="Genomic_DNA"/>
</dbReference>
<gene>
    <name evidence="6" type="ORF">ACFQ2K_10055</name>
</gene>
<dbReference type="PANTHER" id="PTHR33337">
    <property type="entry name" value="GFA DOMAIN-CONTAINING PROTEIN"/>
    <property type="match status" value="1"/>
</dbReference>
<dbReference type="Gene3D" id="3.90.1590.10">
    <property type="entry name" value="glutathione-dependent formaldehyde- activating enzyme (gfa)"/>
    <property type="match status" value="1"/>
</dbReference>
<keyword evidence="4" id="KW-0456">Lyase</keyword>
<reference evidence="7" key="1">
    <citation type="journal article" date="2019" name="Int. J. Syst. Evol. Microbiol.">
        <title>The Global Catalogue of Microorganisms (GCM) 10K type strain sequencing project: providing services to taxonomists for standard genome sequencing and annotation.</title>
        <authorList>
            <consortium name="The Broad Institute Genomics Platform"/>
            <consortium name="The Broad Institute Genome Sequencing Center for Infectious Disease"/>
            <person name="Wu L."/>
            <person name="Ma J."/>
        </authorList>
    </citation>
    <scope>NUCLEOTIDE SEQUENCE [LARGE SCALE GENOMIC DNA]</scope>
    <source>
        <strain evidence="7">JCM 12607</strain>
    </source>
</reference>
<proteinExistence type="inferred from homology"/>
<evidence type="ECO:0000256" key="3">
    <source>
        <dbReference type="ARBA" id="ARBA00022833"/>
    </source>
</evidence>
<comment type="similarity">
    <text evidence="1">Belongs to the Gfa family.</text>
</comment>
<dbReference type="PROSITE" id="PS51891">
    <property type="entry name" value="CENP_V_GFA"/>
    <property type="match status" value="1"/>
</dbReference>
<protein>
    <submittedName>
        <fullName evidence="6">GFA family protein</fullName>
    </submittedName>
</protein>
<evidence type="ECO:0000256" key="2">
    <source>
        <dbReference type="ARBA" id="ARBA00022723"/>
    </source>
</evidence>
<keyword evidence="2" id="KW-0479">Metal-binding</keyword>
<evidence type="ECO:0000256" key="4">
    <source>
        <dbReference type="ARBA" id="ARBA00023239"/>
    </source>
</evidence>
<dbReference type="Pfam" id="PF04828">
    <property type="entry name" value="GFA"/>
    <property type="match status" value="1"/>
</dbReference>
<evidence type="ECO:0000313" key="6">
    <source>
        <dbReference type="EMBL" id="MFD0623098.1"/>
    </source>
</evidence>
<name>A0ABW2WQD2_9ACTN</name>
<accession>A0ABW2WQD2</accession>
<evidence type="ECO:0000259" key="5">
    <source>
        <dbReference type="PROSITE" id="PS51891"/>
    </source>
</evidence>
<evidence type="ECO:0000313" key="7">
    <source>
        <dbReference type="Proteomes" id="UP001596915"/>
    </source>
</evidence>
<evidence type="ECO:0000256" key="1">
    <source>
        <dbReference type="ARBA" id="ARBA00005495"/>
    </source>
</evidence>
<keyword evidence="7" id="KW-1185">Reference proteome</keyword>
<dbReference type="Proteomes" id="UP001596915">
    <property type="component" value="Unassembled WGS sequence"/>
</dbReference>
<comment type="caution">
    <text evidence="6">The sequence shown here is derived from an EMBL/GenBank/DDBJ whole genome shotgun (WGS) entry which is preliminary data.</text>
</comment>
<dbReference type="InterPro" id="IPR011057">
    <property type="entry name" value="Mss4-like_sf"/>
</dbReference>
<organism evidence="6 7">
    <name type="scientific">Streptomyces sanglieri</name>
    <dbReference type="NCBI Taxonomy" id="193460"/>
    <lineage>
        <taxon>Bacteria</taxon>
        <taxon>Bacillati</taxon>
        <taxon>Actinomycetota</taxon>
        <taxon>Actinomycetes</taxon>
        <taxon>Kitasatosporales</taxon>
        <taxon>Streptomycetaceae</taxon>
        <taxon>Streptomyces</taxon>
    </lineage>
</organism>
<sequence length="136" mass="14614">MPNDDTPTQEVSTGGCLCGHIRFEATGEPYDPHVCACPHCARLSGGPLMAWVGFRRTAFSWTGPGTPRSYRSWPTMERWSCSVCSTPLGAAADGEEYLGICVSALDNGSEITPVGHSFRHNTPAWLPPIPSTQPPP</sequence>
<feature type="domain" description="CENP-V/GFA" evidence="5">
    <location>
        <begin position="12"/>
        <end position="120"/>
    </location>
</feature>
<keyword evidence="3" id="KW-0862">Zinc</keyword>
<dbReference type="SUPFAM" id="SSF51316">
    <property type="entry name" value="Mss4-like"/>
    <property type="match status" value="1"/>
</dbReference>
<dbReference type="PANTHER" id="PTHR33337:SF40">
    <property type="entry name" value="CENP-V_GFA DOMAIN-CONTAINING PROTEIN-RELATED"/>
    <property type="match status" value="1"/>
</dbReference>